<feature type="disulfide bond" evidence="7">
    <location>
        <begin position="141"/>
        <end position="151"/>
    </location>
</feature>
<dbReference type="InterPro" id="IPR051145">
    <property type="entry name" value="GAS-SHBG-PROS"/>
</dbReference>
<organism evidence="10 11">
    <name type="scientific">Hucho hucho</name>
    <name type="common">huchen</name>
    <dbReference type="NCBI Taxonomy" id="62062"/>
    <lineage>
        <taxon>Eukaryota</taxon>
        <taxon>Metazoa</taxon>
        <taxon>Chordata</taxon>
        <taxon>Craniata</taxon>
        <taxon>Vertebrata</taxon>
        <taxon>Euteleostomi</taxon>
        <taxon>Actinopterygii</taxon>
        <taxon>Neopterygii</taxon>
        <taxon>Teleostei</taxon>
        <taxon>Protacanthopterygii</taxon>
        <taxon>Salmoniformes</taxon>
        <taxon>Salmonidae</taxon>
        <taxon>Salmoninae</taxon>
        <taxon>Hucho</taxon>
    </lineage>
</organism>
<evidence type="ECO:0000313" key="10">
    <source>
        <dbReference type="Ensembl" id="ENSHHUP00000024691.1"/>
    </source>
</evidence>
<dbReference type="PROSITE" id="PS51364">
    <property type="entry name" value="TB"/>
    <property type="match status" value="1"/>
</dbReference>
<dbReference type="Gene3D" id="2.10.25.10">
    <property type="entry name" value="Laminin"/>
    <property type="match status" value="1"/>
</dbReference>
<keyword evidence="11" id="KW-1185">Reference proteome</keyword>
<dbReference type="PROSITE" id="PS50026">
    <property type="entry name" value="EGF_3"/>
    <property type="match status" value="1"/>
</dbReference>
<evidence type="ECO:0000256" key="3">
    <source>
        <dbReference type="ARBA" id="ARBA00022729"/>
    </source>
</evidence>
<dbReference type="InterPro" id="IPR036773">
    <property type="entry name" value="TB_dom_sf"/>
</dbReference>
<feature type="domain" description="EGF-like" evidence="8">
    <location>
        <begin position="137"/>
        <end position="169"/>
    </location>
</feature>
<dbReference type="InterPro" id="IPR017878">
    <property type="entry name" value="TB_dom"/>
</dbReference>
<dbReference type="Gene3D" id="3.90.290.10">
    <property type="entry name" value="TGF-beta binding (TB) domain"/>
    <property type="match status" value="1"/>
</dbReference>
<keyword evidence="5 7" id="KW-1015">Disulfide bond</keyword>
<keyword evidence="2" id="KW-0964">Secreted</keyword>
<evidence type="ECO:0000256" key="7">
    <source>
        <dbReference type="PROSITE-ProRule" id="PRU00076"/>
    </source>
</evidence>
<evidence type="ECO:0000256" key="6">
    <source>
        <dbReference type="ARBA" id="ARBA00023180"/>
    </source>
</evidence>
<reference evidence="10" key="3">
    <citation type="submission" date="2025-09" db="UniProtKB">
        <authorList>
            <consortium name="Ensembl"/>
        </authorList>
    </citation>
    <scope>IDENTIFICATION</scope>
</reference>
<feature type="domain" description="TB" evidence="9">
    <location>
        <begin position="175"/>
        <end position="218"/>
    </location>
</feature>
<dbReference type="GeneTree" id="ENSGT00950000183158"/>
<dbReference type="SUPFAM" id="SSF57196">
    <property type="entry name" value="EGF/Laminin"/>
    <property type="match status" value="1"/>
</dbReference>
<dbReference type="PROSITE" id="PS01186">
    <property type="entry name" value="EGF_2"/>
    <property type="match status" value="1"/>
</dbReference>
<evidence type="ECO:0000259" key="9">
    <source>
        <dbReference type="PROSITE" id="PS51364"/>
    </source>
</evidence>
<dbReference type="GO" id="GO:0005576">
    <property type="term" value="C:extracellular region"/>
    <property type="evidence" value="ECO:0007669"/>
    <property type="project" value="UniProtKB-SubCell"/>
</dbReference>
<sequence>MTTASVRKDTWETTVVNVRTAIYTKPLYTHYTTTIRPLYNHYTTTIYTLYNHYTTTLQPLHNHYIHTIQPLYDHFTTTTQPLYTHYTTTIRPLYNHYTTITQPLHDHYTTNIQTLYKHYRSDPNLRSLVYFCLSLSHAAVCETGCQNGGRCVAPNRCVCTYGFTGAQCERDYRTGPCFASVSNQMCQGQLTGIVCTKTLCCATVGRAWGHPCEMCPAQPHPCRRGFIPNHRTGACQGTVTHLRSV</sequence>
<keyword evidence="6" id="KW-0325">Glycoprotein</keyword>
<dbReference type="FunFam" id="3.90.290.10:FF:000003">
    <property type="entry name" value="Fibrillin 3"/>
    <property type="match status" value="1"/>
</dbReference>
<dbReference type="Pfam" id="PF00683">
    <property type="entry name" value="TB"/>
    <property type="match status" value="1"/>
</dbReference>
<evidence type="ECO:0000259" key="8">
    <source>
        <dbReference type="PROSITE" id="PS50026"/>
    </source>
</evidence>
<dbReference type="PANTHER" id="PTHR24040:SF8">
    <property type="entry name" value="FIBRILLIN 1"/>
    <property type="match status" value="1"/>
</dbReference>
<name>A0A4W5LFU6_9TELE</name>
<comment type="caution">
    <text evidence="7">Lacks conserved residue(s) required for the propagation of feature annotation.</text>
</comment>
<evidence type="ECO:0008006" key="12">
    <source>
        <dbReference type="Google" id="ProtNLM"/>
    </source>
</evidence>
<dbReference type="PROSITE" id="PS00022">
    <property type="entry name" value="EGF_1"/>
    <property type="match status" value="1"/>
</dbReference>
<dbReference type="InterPro" id="IPR000742">
    <property type="entry name" value="EGF"/>
</dbReference>
<evidence type="ECO:0000313" key="11">
    <source>
        <dbReference type="Proteomes" id="UP000314982"/>
    </source>
</evidence>
<evidence type="ECO:0000256" key="5">
    <source>
        <dbReference type="ARBA" id="ARBA00023157"/>
    </source>
</evidence>
<dbReference type="Ensembl" id="ENSHHUT00000025626.1">
    <property type="protein sequence ID" value="ENSHHUP00000024691.1"/>
    <property type="gene ID" value="ENSHHUG00000015516.1"/>
</dbReference>
<keyword evidence="3" id="KW-0732">Signal</keyword>
<keyword evidence="4" id="KW-0677">Repeat</keyword>
<comment type="subcellular location">
    <subcellularLocation>
        <location evidence="1">Secreted</location>
    </subcellularLocation>
</comment>
<dbReference type="Proteomes" id="UP000314982">
    <property type="component" value="Unassembled WGS sequence"/>
</dbReference>
<keyword evidence="7" id="KW-0245">EGF-like domain</keyword>
<accession>A0A4W5LFU6</accession>
<dbReference type="SUPFAM" id="SSF57581">
    <property type="entry name" value="TB module/8-cys domain"/>
    <property type="match status" value="1"/>
</dbReference>
<dbReference type="Gene3D" id="1.10.150.240">
    <property type="entry name" value="Putative phosphatase, domain 2"/>
    <property type="match status" value="1"/>
</dbReference>
<dbReference type="AlphaFoldDB" id="A0A4W5LFU6"/>
<evidence type="ECO:0000256" key="2">
    <source>
        <dbReference type="ARBA" id="ARBA00022525"/>
    </source>
</evidence>
<proteinExistence type="predicted"/>
<dbReference type="InterPro" id="IPR023198">
    <property type="entry name" value="PGP-like_dom2"/>
</dbReference>
<evidence type="ECO:0000256" key="4">
    <source>
        <dbReference type="ARBA" id="ARBA00022737"/>
    </source>
</evidence>
<feature type="disulfide bond" evidence="7">
    <location>
        <begin position="159"/>
        <end position="168"/>
    </location>
</feature>
<reference evidence="11" key="1">
    <citation type="submission" date="2018-06" db="EMBL/GenBank/DDBJ databases">
        <title>Genome assembly of Danube salmon.</title>
        <authorList>
            <person name="Macqueen D.J."/>
            <person name="Gundappa M.K."/>
        </authorList>
    </citation>
    <scope>NUCLEOTIDE SEQUENCE [LARGE SCALE GENOMIC DNA]</scope>
</reference>
<reference evidence="10" key="2">
    <citation type="submission" date="2025-08" db="UniProtKB">
        <authorList>
            <consortium name="Ensembl"/>
        </authorList>
    </citation>
    <scope>IDENTIFICATION</scope>
</reference>
<protein>
    <recommendedName>
        <fullName evidence="12">EGF-like domain-containing protein</fullName>
    </recommendedName>
</protein>
<evidence type="ECO:0000256" key="1">
    <source>
        <dbReference type="ARBA" id="ARBA00004613"/>
    </source>
</evidence>
<dbReference type="PANTHER" id="PTHR24040">
    <property type="entry name" value="LAMININ G-LIKE DOMAIN-CONTAINING PROTEIN"/>
    <property type="match status" value="1"/>
</dbReference>
<dbReference type="STRING" id="62062.ENSHHUP00000024691"/>